<proteinExistence type="predicted"/>
<sequence length="78" mass="8853">MSSEFNRRGRNWYVAMGVLFIVTASVIMVQHLILWTPDFVLEFLLNGNPNSVKLSVGMIGFGCIMVALGYRKHVRPPR</sequence>
<keyword evidence="1" id="KW-1133">Transmembrane helix</keyword>
<reference evidence="2 3" key="1">
    <citation type="journal article" date="2006" name="Proc. Natl. Acad. Sci. U.S.A.">
        <title>Genomic analysis of the uncultivated marine crenarchaeote Cenarchaeum symbiosum.</title>
        <authorList>
            <person name="Hallam S.J."/>
            <person name="Konstantinidis K.T."/>
            <person name="Putnam N."/>
            <person name="Schleper C."/>
            <person name="Watanabe Y."/>
            <person name="Sugahara J."/>
            <person name="Preston C."/>
            <person name="de la Torre J."/>
            <person name="Richardson P.M."/>
            <person name="DeLong E.F."/>
        </authorList>
    </citation>
    <scope>NUCLEOTIDE SEQUENCE [LARGE SCALE GENOMIC DNA]</scope>
    <source>
        <strain evidence="3">A</strain>
    </source>
</reference>
<keyword evidence="1" id="KW-0472">Membrane</keyword>
<feature type="transmembrane region" description="Helical" evidence="1">
    <location>
        <begin position="12"/>
        <end position="34"/>
    </location>
</feature>
<name>A0RZ14_CENSY</name>
<dbReference type="EMBL" id="DP000238">
    <property type="protein sequence ID" value="ABK78581.1"/>
    <property type="molecule type" value="Genomic_DNA"/>
</dbReference>
<protein>
    <submittedName>
        <fullName evidence="2">Uncharacterized protein</fullName>
    </submittedName>
</protein>
<evidence type="ECO:0000313" key="3">
    <source>
        <dbReference type="Proteomes" id="UP000000758"/>
    </source>
</evidence>
<feature type="transmembrane region" description="Helical" evidence="1">
    <location>
        <begin position="54"/>
        <end position="70"/>
    </location>
</feature>
<evidence type="ECO:0000313" key="2">
    <source>
        <dbReference type="EMBL" id="ABK78581.1"/>
    </source>
</evidence>
<keyword evidence="1" id="KW-0812">Transmembrane</keyword>
<organism evidence="2 3">
    <name type="scientific">Cenarchaeum symbiosum (strain A)</name>
    <dbReference type="NCBI Taxonomy" id="414004"/>
    <lineage>
        <taxon>Archaea</taxon>
        <taxon>Nitrososphaerota</taxon>
        <taxon>Candidatus Cenarchaeales</taxon>
        <taxon>Candidatus Cenarchaeaceae</taxon>
        <taxon>Candidatus Cenarchaeum</taxon>
    </lineage>
</organism>
<keyword evidence="3" id="KW-1185">Reference proteome</keyword>
<dbReference type="KEGG" id="csy:CENSYa_1976"/>
<gene>
    <name evidence="2" type="ordered locus">CENSYa_1976</name>
</gene>
<evidence type="ECO:0000256" key="1">
    <source>
        <dbReference type="SAM" id="Phobius"/>
    </source>
</evidence>
<dbReference type="HOGENOM" id="CLU_182719_0_0_2"/>
<dbReference type="EnsemblBacteria" id="ABK78581">
    <property type="protein sequence ID" value="ABK78581"/>
    <property type="gene ID" value="CENSYa_1976"/>
</dbReference>
<dbReference type="AlphaFoldDB" id="A0RZ14"/>
<accession>A0RZ14</accession>
<dbReference type="Proteomes" id="UP000000758">
    <property type="component" value="Chromosome"/>
</dbReference>
<dbReference type="STRING" id="414004.CENSYa_1976"/>